<sequence>LESCGVQIIIFTTTQLILLVERNYPLTKFTLNQMINNVRLEVEEESEVSLELLREFEAELNKNIDWDEAIDHVNRKAKEDPAVKRYQALKRKPRTEAQARKNMIVYLKNVADFKMDYFNGMSYDDICPIFEAKFNSNVAFL</sequence>
<reference evidence="1" key="1">
    <citation type="journal article" date="2019" name="Sci. Rep.">
        <title>Draft genome of Tanacetum cinerariifolium, the natural source of mosquito coil.</title>
        <authorList>
            <person name="Yamashiro T."/>
            <person name="Shiraishi A."/>
            <person name="Satake H."/>
            <person name="Nakayama K."/>
        </authorList>
    </citation>
    <scope>NUCLEOTIDE SEQUENCE</scope>
</reference>
<dbReference type="AlphaFoldDB" id="A0A699T911"/>
<evidence type="ECO:0000313" key="1">
    <source>
        <dbReference type="EMBL" id="GFD06290.1"/>
    </source>
</evidence>
<name>A0A699T911_TANCI</name>
<gene>
    <name evidence="1" type="ORF">Tci_878259</name>
</gene>
<dbReference type="EMBL" id="BKCJ011223824">
    <property type="protein sequence ID" value="GFD06290.1"/>
    <property type="molecule type" value="Genomic_DNA"/>
</dbReference>
<accession>A0A699T911</accession>
<proteinExistence type="predicted"/>
<feature type="non-terminal residue" evidence="1">
    <location>
        <position position="1"/>
    </location>
</feature>
<comment type="caution">
    <text evidence="1">The sequence shown here is derived from an EMBL/GenBank/DDBJ whole genome shotgun (WGS) entry which is preliminary data.</text>
</comment>
<protein>
    <submittedName>
        <fullName evidence="1">Uncharacterized protein</fullName>
    </submittedName>
</protein>
<organism evidence="1">
    <name type="scientific">Tanacetum cinerariifolium</name>
    <name type="common">Dalmatian daisy</name>
    <name type="synonym">Chrysanthemum cinerariifolium</name>
    <dbReference type="NCBI Taxonomy" id="118510"/>
    <lineage>
        <taxon>Eukaryota</taxon>
        <taxon>Viridiplantae</taxon>
        <taxon>Streptophyta</taxon>
        <taxon>Embryophyta</taxon>
        <taxon>Tracheophyta</taxon>
        <taxon>Spermatophyta</taxon>
        <taxon>Magnoliopsida</taxon>
        <taxon>eudicotyledons</taxon>
        <taxon>Gunneridae</taxon>
        <taxon>Pentapetalae</taxon>
        <taxon>asterids</taxon>
        <taxon>campanulids</taxon>
        <taxon>Asterales</taxon>
        <taxon>Asteraceae</taxon>
        <taxon>Asteroideae</taxon>
        <taxon>Anthemideae</taxon>
        <taxon>Anthemidinae</taxon>
        <taxon>Tanacetum</taxon>
    </lineage>
</organism>